<name>A0A811RIE5_9POAL</name>
<evidence type="ECO:0000313" key="2">
    <source>
        <dbReference type="Proteomes" id="UP000604825"/>
    </source>
</evidence>
<dbReference type="EMBL" id="CAJGYO010000015">
    <property type="protein sequence ID" value="CAD6270164.1"/>
    <property type="molecule type" value="Genomic_DNA"/>
</dbReference>
<gene>
    <name evidence="1" type="ORF">NCGR_LOCUS53458</name>
</gene>
<evidence type="ECO:0000313" key="1">
    <source>
        <dbReference type="EMBL" id="CAD6270164.1"/>
    </source>
</evidence>
<keyword evidence="2" id="KW-1185">Reference proteome</keyword>
<dbReference type="Proteomes" id="UP000604825">
    <property type="component" value="Unassembled WGS sequence"/>
</dbReference>
<comment type="caution">
    <text evidence="1">The sequence shown here is derived from an EMBL/GenBank/DDBJ whole genome shotgun (WGS) entry which is preliminary data.</text>
</comment>
<proteinExistence type="predicted"/>
<accession>A0A811RIE5</accession>
<organism evidence="1 2">
    <name type="scientific">Miscanthus lutarioriparius</name>
    <dbReference type="NCBI Taxonomy" id="422564"/>
    <lineage>
        <taxon>Eukaryota</taxon>
        <taxon>Viridiplantae</taxon>
        <taxon>Streptophyta</taxon>
        <taxon>Embryophyta</taxon>
        <taxon>Tracheophyta</taxon>
        <taxon>Spermatophyta</taxon>
        <taxon>Magnoliopsida</taxon>
        <taxon>Liliopsida</taxon>
        <taxon>Poales</taxon>
        <taxon>Poaceae</taxon>
        <taxon>PACMAD clade</taxon>
        <taxon>Panicoideae</taxon>
        <taxon>Andropogonodae</taxon>
        <taxon>Andropogoneae</taxon>
        <taxon>Saccharinae</taxon>
        <taxon>Miscanthus</taxon>
    </lineage>
</organism>
<sequence length="69" mass="7696">MPTRKKAVYKHVPKPVLKGNKVKCYRCGTDDIYSMFNMLNHDAWCALAKKEQEKAAAAQAAAAAKSRQN</sequence>
<protein>
    <submittedName>
        <fullName evidence="1">Uncharacterized protein</fullName>
    </submittedName>
</protein>
<reference evidence="1" key="1">
    <citation type="submission" date="2020-10" db="EMBL/GenBank/DDBJ databases">
        <authorList>
            <person name="Han B."/>
            <person name="Lu T."/>
            <person name="Zhao Q."/>
            <person name="Huang X."/>
            <person name="Zhao Y."/>
        </authorList>
    </citation>
    <scope>NUCLEOTIDE SEQUENCE</scope>
</reference>
<dbReference type="AlphaFoldDB" id="A0A811RIE5"/>